<reference evidence="1" key="1">
    <citation type="submission" date="2019-11" db="EMBL/GenBank/DDBJ databases">
        <authorList>
            <person name="Feng L."/>
        </authorList>
    </citation>
    <scope>NUCLEOTIDE SEQUENCE</scope>
    <source>
        <strain evidence="1">VatypicaLFYP47</strain>
    </source>
</reference>
<organism evidence="1">
    <name type="scientific">Veillonella atypica</name>
    <dbReference type="NCBI Taxonomy" id="39777"/>
    <lineage>
        <taxon>Bacteria</taxon>
        <taxon>Bacillati</taxon>
        <taxon>Bacillota</taxon>
        <taxon>Negativicutes</taxon>
        <taxon>Veillonellales</taxon>
        <taxon>Veillonellaceae</taxon>
        <taxon>Veillonella</taxon>
    </lineage>
</organism>
<protein>
    <submittedName>
        <fullName evidence="1">Uncharacterized protein</fullName>
    </submittedName>
</protein>
<dbReference type="AlphaFoldDB" id="A0A6N2ZHY3"/>
<name>A0A6N2ZHY3_9FIRM</name>
<dbReference type="EMBL" id="CACRUN010000007">
    <property type="protein sequence ID" value="VYT79185.1"/>
    <property type="molecule type" value="Genomic_DNA"/>
</dbReference>
<evidence type="ECO:0000313" key="1">
    <source>
        <dbReference type="EMBL" id="VYT79185.1"/>
    </source>
</evidence>
<dbReference type="RefSeq" id="WP_156717756.1">
    <property type="nucleotide sequence ID" value="NZ_CACRUN010000007.1"/>
</dbReference>
<gene>
    <name evidence="1" type="ORF">VALFYP47_00848</name>
</gene>
<accession>A0A6N2ZHY3</accession>
<proteinExistence type="predicted"/>
<sequence length="130" mass="14748">MNYVFVLNEHGVRQTSYVVGVHADTLEDVEQLAKQTYPTSTILSGDSEMQAQFTSGKCYVNGKFVDPPVVEYIPTKEEKINAIKGEYELRFKTLEEAQRRLLLMGKPTNAISAQYIKLNSEMVARIKEVQ</sequence>